<reference evidence="1" key="2">
    <citation type="journal article" date="2021" name="J Anim Sci Technol">
        <title>Complete genome sequence of Paenibacillus konkukensis sp. nov. SK3146 as a potential probiotic strain.</title>
        <authorList>
            <person name="Jung H.I."/>
            <person name="Park S."/>
            <person name="Niu K.M."/>
            <person name="Lee S.W."/>
            <person name="Kothari D."/>
            <person name="Yi K.J."/>
            <person name="Kim S.K."/>
        </authorList>
    </citation>
    <scope>NUCLEOTIDE SEQUENCE</scope>
    <source>
        <strain evidence="1">SK3146</strain>
    </source>
</reference>
<organism evidence="1 2">
    <name type="scientific">Paenibacillus konkukensis</name>
    <dbReference type="NCBI Taxonomy" id="2020716"/>
    <lineage>
        <taxon>Bacteria</taxon>
        <taxon>Bacillati</taxon>
        <taxon>Bacillota</taxon>
        <taxon>Bacilli</taxon>
        <taxon>Bacillales</taxon>
        <taxon>Paenibacillaceae</taxon>
        <taxon>Paenibacillus</taxon>
    </lineage>
</organism>
<proteinExistence type="predicted"/>
<gene>
    <name evidence="1" type="ORF">SK3146_04723</name>
</gene>
<name>A0ABY4RSA3_9BACL</name>
<dbReference type="Proteomes" id="UP001057134">
    <property type="component" value="Chromosome"/>
</dbReference>
<dbReference type="RefSeq" id="WP_249861066.1">
    <property type="nucleotide sequence ID" value="NZ_CP027059.1"/>
</dbReference>
<sequence>MIQYLVMEVRNLEPLKIGAGGSKKNPAEPSKDYIPGSTLRGAIISQLIKQGVFTQETGPSIVKGIECYNAYPYRNDKLFVPTPQNLRVDKHKWRRRKLLSAQPGGEDSTISLSDLLQESRDRNALEYRFLSVEGDTLIGAKPPKFYTLHHSTSNKPSDREKENLFNYQAIASDQTFRSILSFGPDQLPLIESIIGQKQSFLAYLGGSKGSGYGLCMIKTVGEVQADYREARKLLGFKIPSKQAAGRKLTITCLSDCMFRDEYGRPINELPRRFIEQGCGVSGSLAHSLVVTGISEGFNTKWGARYPKETTLKAGSVLRYELERELSEAEWERVCWKLEHRLLGMRTQDGYGWVGINLEFPAALRVKEEQDQANSASGCNRETISVDESPREKEAAAQDIGIIKRGLKETKAQWLRMIVLKAFKHSANLQPAADRVILRDGLRRHPLQLMLEELRLCMAKLRGTDSNHKSSKSSSSVGDKQLYRFNKEVCSIADCSFAAIIDYLNGGGEEAANRRLEAYADKMLGSKRGGLYYAYANGPNDRPLFVAELLEAGLYYLHRRDS</sequence>
<reference evidence="1" key="1">
    <citation type="submission" date="2018-02" db="EMBL/GenBank/DDBJ databases">
        <authorList>
            <person name="Kim S.-K."/>
            <person name="Jung H.-I."/>
            <person name="Lee S.-W."/>
        </authorList>
    </citation>
    <scope>NUCLEOTIDE SEQUENCE</scope>
    <source>
        <strain evidence="1">SK3146</strain>
    </source>
</reference>
<protein>
    <submittedName>
        <fullName evidence="1">Uncharacterized protein</fullName>
    </submittedName>
</protein>
<dbReference type="EMBL" id="CP027059">
    <property type="protein sequence ID" value="UQZ85434.1"/>
    <property type="molecule type" value="Genomic_DNA"/>
</dbReference>
<evidence type="ECO:0000313" key="2">
    <source>
        <dbReference type="Proteomes" id="UP001057134"/>
    </source>
</evidence>
<keyword evidence="2" id="KW-1185">Reference proteome</keyword>
<evidence type="ECO:0000313" key="1">
    <source>
        <dbReference type="EMBL" id="UQZ85434.1"/>
    </source>
</evidence>
<accession>A0ABY4RSA3</accession>